<keyword evidence="1" id="KW-0812">Transmembrane</keyword>
<dbReference type="eggNOG" id="ENOG5030JZ3">
    <property type="taxonomic scope" value="Bacteria"/>
</dbReference>
<evidence type="ECO:0000313" key="3">
    <source>
        <dbReference type="Proteomes" id="UP000182135"/>
    </source>
</evidence>
<dbReference type="EMBL" id="FOOE01000009">
    <property type="protein sequence ID" value="SFF75584.1"/>
    <property type="molecule type" value="Genomic_DNA"/>
</dbReference>
<gene>
    <name evidence="2" type="ORF">SAMN04487885_10963</name>
</gene>
<protein>
    <submittedName>
        <fullName evidence="2">Type IV pilus assembly protein PilO</fullName>
    </submittedName>
</protein>
<dbReference type="STRING" id="1529.SAMN04487885_10963"/>
<sequence>MKVNKKKNIIIVITALIMGVVYYKFPYAKEKEKLDGIKIQHSVERARLNSYLNDIDLLEKKESELKILNSNIQDKTLRLYPYINEERIILEIDKLIKSSGLQATLEFYHDNENEKKQQKYDSLLKLVKEYRKIQKNEKKIKGSKDSIKISMEFRGTYESFENFIKAVDNHKKEVILSEVKLQGSGDKINGVIIMEFFAVPKVSDEDENYDNWPFEDNYGKYNPFDMTSGVYNSASENNDSVDNNYDFVMSVKPLSSDLPTLTLGKSKDSSRNTYIYSDKNTEENVEITIDKKNGKYFYKYKTTEKSYPENYDGDGISFEPIGDDIVLKIFSTPKDGGTDSSSAKVVLINNTDKNVQVLVENDDKDAPRVRVQAQGNGVDIIRK</sequence>
<evidence type="ECO:0000256" key="1">
    <source>
        <dbReference type="SAM" id="Phobius"/>
    </source>
</evidence>
<organism evidence="2 3">
    <name type="scientific">Clostridium cadaveris</name>
    <dbReference type="NCBI Taxonomy" id="1529"/>
    <lineage>
        <taxon>Bacteria</taxon>
        <taxon>Bacillati</taxon>
        <taxon>Bacillota</taxon>
        <taxon>Clostridia</taxon>
        <taxon>Eubacteriales</taxon>
        <taxon>Clostridiaceae</taxon>
        <taxon>Clostridium</taxon>
    </lineage>
</organism>
<evidence type="ECO:0000313" key="2">
    <source>
        <dbReference type="EMBL" id="SFF75584.1"/>
    </source>
</evidence>
<proteinExistence type="predicted"/>
<keyword evidence="3" id="KW-1185">Reference proteome</keyword>
<feature type="transmembrane region" description="Helical" evidence="1">
    <location>
        <begin position="7"/>
        <end position="25"/>
    </location>
</feature>
<dbReference type="AlphaFoldDB" id="A0A1I2L8G0"/>
<dbReference type="Proteomes" id="UP000182135">
    <property type="component" value="Unassembled WGS sequence"/>
</dbReference>
<accession>A0A1I2L8G0</accession>
<keyword evidence="1" id="KW-1133">Transmembrane helix</keyword>
<keyword evidence="1" id="KW-0472">Membrane</keyword>
<dbReference type="OrthoDB" id="1704601at2"/>
<reference evidence="2 3" key="1">
    <citation type="submission" date="2016-10" db="EMBL/GenBank/DDBJ databases">
        <authorList>
            <person name="de Groot N.N."/>
        </authorList>
    </citation>
    <scope>NUCLEOTIDE SEQUENCE [LARGE SCALE GENOMIC DNA]</scope>
    <source>
        <strain evidence="2 3">NLAE-zl-G419</strain>
    </source>
</reference>
<dbReference type="RefSeq" id="WP_027637586.1">
    <property type="nucleotide sequence ID" value="NZ_BAAACD010000005.1"/>
</dbReference>
<name>A0A1I2L8G0_9CLOT</name>